<dbReference type="AlphaFoldDB" id="A0A1R2B775"/>
<evidence type="ECO:0000313" key="3">
    <source>
        <dbReference type="Proteomes" id="UP000187209"/>
    </source>
</evidence>
<gene>
    <name evidence="2" type="ORF">SteCoe_28898</name>
</gene>
<evidence type="ECO:0000256" key="1">
    <source>
        <dbReference type="SAM" id="MobiDB-lite"/>
    </source>
</evidence>
<name>A0A1R2B775_9CILI</name>
<feature type="compositionally biased region" description="Polar residues" evidence="1">
    <location>
        <begin position="132"/>
        <end position="153"/>
    </location>
</feature>
<organism evidence="2 3">
    <name type="scientific">Stentor coeruleus</name>
    <dbReference type="NCBI Taxonomy" id="5963"/>
    <lineage>
        <taxon>Eukaryota</taxon>
        <taxon>Sar</taxon>
        <taxon>Alveolata</taxon>
        <taxon>Ciliophora</taxon>
        <taxon>Postciliodesmatophora</taxon>
        <taxon>Heterotrichea</taxon>
        <taxon>Heterotrichida</taxon>
        <taxon>Stentoridae</taxon>
        <taxon>Stentor</taxon>
    </lineage>
</organism>
<proteinExistence type="predicted"/>
<dbReference type="Proteomes" id="UP000187209">
    <property type="component" value="Unassembled WGS sequence"/>
</dbReference>
<protein>
    <submittedName>
        <fullName evidence="2">Uncharacterized protein</fullName>
    </submittedName>
</protein>
<reference evidence="2 3" key="1">
    <citation type="submission" date="2016-11" db="EMBL/GenBank/DDBJ databases">
        <title>The macronuclear genome of Stentor coeruleus: a giant cell with tiny introns.</title>
        <authorList>
            <person name="Slabodnick M."/>
            <person name="Ruby J.G."/>
            <person name="Reiff S.B."/>
            <person name="Swart E.C."/>
            <person name="Gosai S."/>
            <person name="Prabakaran S."/>
            <person name="Witkowska E."/>
            <person name="Larue G.E."/>
            <person name="Fisher S."/>
            <person name="Freeman R.M."/>
            <person name="Gunawardena J."/>
            <person name="Chu W."/>
            <person name="Stover N.A."/>
            <person name="Gregory B.D."/>
            <person name="Nowacki M."/>
            <person name="Derisi J."/>
            <person name="Roy S.W."/>
            <person name="Marshall W.F."/>
            <person name="Sood P."/>
        </authorList>
    </citation>
    <scope>NUCLEOTIDE SEQUENCE [LARGE SCALE GENOMIC DNA]</scope>
    <source>
        <strain evidence="2">WM001</strain>
    </source>
</reference>
<dbReference type="OrthoDB" id="283082at2759"/>
<evidence type="ECO:0000313" key="2">
    <source>
        <dbReference type="EMBL" id="OMJ72621.1"/>
    </source>
</evidence>
<accession>A0A1R2B775</accession>
<keyword evidence="3" id="KW-1185">Reference proteome</keyword>
<feature type="compositionally biased region" description="Basic and acidic residues" evidence="1">
    <location>
        <begin position="161"/>
        <end position="170"/>
    </location>
</feature>
<dbReference type="EMBL" id="MPUH01000886">
    <property type="protein sequence ID" value="OMJ72621.1"/>
    <property type="molecule type" value="Genomic_DNA"/>
</dbReference>
<comment type="caution">
    <text evidence="2">The sequence shown here is derived from an EMBL/GenBank/DDBJ whole genome shotgun (WGS) entry which is preliminary data.</text>
</comment>
<sequence length="170" mass="18671">MLERQGHLPGYTGHIPKNPALEEVGPVPVKHSHIPNYQGFIPGAKAENLFGKTYGKITEISSLGTHNKGRDVPPEEKYKSIAQDNYTNQLRITVMPFRPKEYPEPPVDPITQIPPETVSKFFGQRVPGGGSYSQSAMASGNLENSKGFNQESGSEPVLSYEEARKFASNS</sequence>
<feature type="region of interest" description="Disordered" evidence="1">
    <location>
        <begin position="120"/>
        <end position="170"/>
    </location>
</feature>